<accession>A0ABU0WRD5</accession>
<protein>
    <submittedName>
        <fullName evidence="1">Gamma-glutamyltransferase</fullName>
        <ecNumber evidence="1">2.3.2.2</ecNumber>
    </submittedName>
</protein>
<keyword evidence="1" id="KW-0808">Transferase</keyword>
<gene>
    <name evidence="1" type="ORF">QSG27_28765</name>
</gene>
<dbReference type="EMBL" id="JAUJFI010000330">
    <property type="protein sequence ID" value="MDQ2106712.1"/>
    <property type="molecule type" value="Genomic_DNA"/>
</dbReference>
<organism evidence="1 2">
    <name type="scientific">Azospirillum isscasi</name>
    <dbReference type="NCBI Taxonomy" id="3053926"/>
    <lineage>
        <taxon>Bacteria</taxon>
        <taxon>Pseudomonadati</taxon>
        <taxon>Pseudomonadota</taxon>
        <taxon>Alphaproteobacteria</taxon>
        <taxon>Rhodospirillales</taxon>
        <taxon>Azospirillaceae</taxon>
        <taxon>Azospirillum</taxon>
    </lineage>
</organism>
<dbReference type="EC" id="2.3.2.2" evidence="1"/>
<keyword evidence="2" id="KW-1185">Reference proteome</keyword>
<dbReference type="SUPFAM" id="SSF56235">
    <property type="entry name" value="N-terminal nucleophile aminohydrolases (Ntn hydrolases)"/>
    <property type="match status" value="1"/>
</dbReference>
<keyword evidence="1" id="KW-0012">Acyltransferase</keyword>
<comment type="caution">
    <text evidence="1">The sequence shown here is derived from an EMBL/GenBank/DDBJ whole genome shotgun (WGS) entry which is preliminary data.</text>
</comment>
<dbReference type="InterPro" id="IPR029055">
    <property type="entry name" value="Ntn_hydrolases_N"/>
</dbReference>
<evidence type="ECO:0000313" key="2">
    <source>
        <dbReference type="Proteomes" id="UP001227317"/>
    </source>
</evidence>
<name>A0ABU0WRD5_9PROT</name>
<proteinExistence type="predicted"/>
<reference evidence="1 2" key="1">
    <citation type="submission" date="2023-06" db="EMBL/GenBank/DDBJ databases">
        <title>Azospirillum isscasensis sp.nov, a bacterium isolated from rhizosphere soil of rice.</title>
        <authorList>
            <person name="Wang H."/>
        </authorList>
    </citation>
    <scope>NUCLEOTIDE SEQUENCE [LARGE SCALE GENOMIC DNA]</scope>
    <source>
        <strain evidence="1 2">C340-1</strain>
    </source>
</reference>
<dbReference type="GO" id="GO:0103068">
    <property type="term" value="F:leukotriene C4 gamma-glutamyl transferase activity"/>
    <property type="evidence" value="ECO:0007669"/>
    <property type="project" value="UniProtKB-EC"/>
</dbReference>
<dbReference type="Proteomes" id="UP001227317">
    <property type="component" value="Unassembled WGS sequence"/>
</dbReference>
<sequence>MRDFCRPGRSALVAGEAAVATSHPLASAAALDILAAGGNAVDAAIAAVAVQCVAEP</sequence>
<feature type="non-terminal residue" evidence="1">
    <location>
        <position position="56"/>
    </location>
</feature>
<evidence type="ECO:0000313" key="1">
    <source>
        <dbReference type="EMBL" id="MDQ2106712.1"/>
    </source>
</evidence>